<protein>
    <submittedName>
        <fullName evidence="1">Uncharacterized protein</fullName>
    </submittedName>
</protein>
<name>A0A8S5RH96_9VIRU</name>
<proteinExistence type="predicted"/>
<evidence type="ECO:0000313" key="1">
    <source>
        <dbReference type="EMBL" id="DAE30531.1"/>
    </source>
</evidence>
<dbReference type="EMBL" id="BK059104">
    <property type="protein sequence ID" value="DAE30531.1"/>
    <property type="molecule type" value="Genomic_DNA"/>
</dbReference>
<organism evidence="1">
    <name type="scientific">virus sp. ctiha2</name>
    <dbReference type="NCBI Taxonomy" id="2827299"/>
    <lineage>
        <taxon>Viruses</taxon>
    </lineage>
</organism>
<sequence length="32" mass="4140">MIYESVNFREYIFICCEFCIPYFLRLWNERKL</sequence>
<reference evidence="1" key="1">
    <citation type="journal article" date="2021" name="Proc. Natl. Acad. Sci. U.S.A.">
        <title>A Catalog of Tens of Thousands of Viruses from Human Metagenomes Reveals Hidden Associations with Chronic Diseases.</title>
        <authorList>
            <person name="Tisza M.J."/>
            <person name="Buck C.B."/>
        </authorList>
    </citation>
    <scope>NUCLEOTIDE SEQUENCE</scope>
    <source>
        <strain evidence="1">Ctiha2</strain>
    </source>
</reference>
<accession>A0A8S5RH96</accession>